<dbReference type="AlphaFoldDB" id="A0AAD9QJH5"/>
<dbReference type="Proteomes" id="UP001249851">
    <property type="component" value="Unassembled WGS sequence"/>
</dbReference>
<evidence type="ECO:0000313" key="2">
    <source>
        <dbReference type="Proteomes" id="UP001249851"/>
    </source>
</evidence>
<reference evidence="1" key="2">
    <citation type="journal article" date="2023" name="Science">
        <title>Genomic signatures of disease resistance in endangered staghorn corals.</title>
        <authorList>
            <person name="Vollmer S.V."/>
            <person name="Selwyn J.D."/>
            <person name="Despard B.A."/>
            <person name="Roesel C.L."/>
        </authorList>
    </citation>
    <scope>NUCLEOTIDE SEQUENCE</scope>
    <source>
        <strain evidence="1">K2</strain>
    </source>
</reference>
<reference evidence="1" key="1">
    <citation type="journal article" date="2023" name="G3 (Bethesda)">
        <title>Whole genome assembly and annotation of the endangered Caribbean coral Acropora cervicornis.</title>
        <authorList>
            <person name="Selwyn J.D."/>
            <person name="Vollmer S.V."/>
        </authorList>
    </citation>
    <scope>NUCLEOTIDE SEQUENCE</scope>
    <source>
        <strain evidence="1">K2</strain>
    </source>
</reference>
<comment type="caution">
    <text evidence="1">The sequence shown here is derived from an EMBL/GenBank/DDBJ whole genome shotgun (WGS) entry which is preliminary data.</text>
</comment>
<protein>
    <submittedName>
        <fullName evidence="1">Uncharacterized protein</fullName>
    </submittedName>
</protein>
<accession>A0AAD9QJH5</accession>
<evidence type="ECO:0000313" key="1">
    <source>
        <dbReference type="EMBL" id="KAK2562433.1"/>
    </source>
</evidence>
<gene>
    <name evidence="1" type="ORF">P5673_014085</name>
</gene>
<organism evidence="1 2">
    <name type="scientific">Acropora cervicornis</name>
    <name type="common">Staghorn coral</name>
    <dbReference type="NCBI Taxonomy" id="6130"/>
    <lineage>
        <taxon>Eukaryota</taxon>
        <taxon>Metazoa</taxon>
        <taxon>Cnidaria</taxon>
        <taxon>Anthozoa</taxon>
        <taxon>Hexacorallia</taxon>
        <taxon>Scleractinia</taxon>
        <taxon>Astrocoeniina</taxon>
        <taxon>Acroporidae</taxon>
        <taxon>Acropora</taxon>
    </lineage>
</organism>
<keyword evidence="2" id="KW-1185">Reference proteome</keyword>
<dbReference type="EMBL" id="JARQWQ010000028">
    <property type="protein sequence ID" value="KAK2562433.1"/>
    <property type="molecule type" value="Genomic_DNA"/>
</dbReference>
<proteinExistence type="predicted"/>
<sequence>MEPGSPNYVNQSDAFTTRPLNPSVHNMTLWKKCDSIAEKLNCDYLLLIERNVWARTGSPQSSILDNRLSSKEVGSSKDRFQALSFLIYSNHNAMSVQLRKNTGGSFSLSVKIINYQETTQITYIELNYNIAFKAGTMKFPNFHCNDFKCLNVVTLSIIVTTERVKSVGVQICQFRIWINETEKISLDLVVRAKLSDYGAPYSLFKMLQLGSNINT</sequence>
<name>A0AAD9QJH5_ACRCE</name>